<dbReference type="AlphaFoldDB" id="A0A0F9I048"/>
<name>A0A0F9I048_9ZZZZ</name>
<accession>A0A0F9I048</accession>
<proteinExistence type="predicted"/>
<organism evidence="1">
    <name type="scientific">marine sediment metagenome</name>
    <dbReference type="NCBI Taxonomy" id="412755"/>
    <lineage>
        <taxon>unclassified sequences</taxon>
        <taxon>metagenomes</taxon>
        <taxon>ecological metagenomes</taxon>
    </lineage>
</organism>
<sequence>MKNQAKLKALETVGGEVKYYYMKFGEVKHGRPAGGIATICLLRNGGLVHRGIAFCSPLDQFIRKEGRNIALGRAIKAMECNSCSEPIPRRTPAIVLIQPGIHYLSTFSAYLTEYEKKLMGTINEN</sequence>
<comment type="caution">
    <text evidence="1">The sequence shown here is derived from an EMBL/GenBank/DDBJ whole genome shotgun (WGS) entry which is preliminary data.</text>
</comment>
<protein>
    <submittedName>
        <fullName evidence="1">Uncharacterized protein</fullName>
    </submittedName>
</protein>
<evidence type="ECO:0000313" key="1">
    <source>
        <dbReference type="EMBL" id="KKM11312.1"/>
    </source>
</evidence>
<reference evidence="1" key="1">
    <citation type="journal article" date="2015" name="Nature">
        <title>Complex archaea that bridge the gap between prokaryotes and eukaryotes.</title>
        <authorList>
            <person name="Spang A."/>
            <person name="Saw J.H."/>
            <person name="Jorgensen S.L."/>
            <person name="Zaremba-Niedzwiedzka K."/>
            <person name="Martijn J."/>
            <person name="Lind A.E."/>
            <person name="van Eijk R."/>
            <person name="Schleper C."/>
            <person name="Guy L."/>
            <person name="Ettema T.J."/>
        </authorList>
    </citation>
    <scope>NUCLEOTIDE SEQUENCE</scope>
</reference>
<gene>
    <name evidence="1" type="ORF">LCGC14_1720980</name>
</gene>
<dbReference type="EMBL" id="LAZR01015487">
    <property type="protein sequence ID" value="KKM11312.1"/>
    <property type="molecule type" value="Genomic_DNA"/>
</dbReference>